<dbReference type="GO" id="GO:0016887">
    <property type="term" value="F:ATP hydrolysis activity"/>
    <property type="evidence" value="ECO:0007669"/>
    <property type="project" value="InterPro"/>
</dbReference>
<dbReference type="InterPro" id="IPR050611">
    <property type="entry name" value="ABCF"/>
</dbReference>
<protein>
    <submittedName>
        <fullName evidence="8">ABC transporter ATP-binding protein</fullName>
    </submittedName>
</protein>
<dbReference type="Pfam" id="PF00005">
    <property type="entry name" value="ABC_tran"/>
    <property type="match status" value="2"/>
</dbReference>
<evidence type="ECO:0000256" key="1">
    <source>
        <dbReference type="ARBA" id="ARBA00005417"/>
    </source>
</evidence>
<evidence type="ECO:0000313" key="9">
    <source>
        <dbReference type="Proteomes" id="UP000291301"/>
    </source>
</evidence>
<keyword evidence="4 8" id="KW-0067">ATP-binding</keyword>
<keyword evidence="3" id="KW-0547">Nucleotide-binding</keyword>
<evidence type="ECO:0000256" key="4">
    <source>
        <dbReference type="ARBA" id="ARBA00022840"/>
    </source>
</evidence>
<gene>
    <name evidence="8" type="ORF">E0D97_09575</name>
</gene>
<reference evidence="8 9" key="1">
    <citation type="journal article" date="2015" name="Antonie Van Leeuwenhoek">
        <title>Oricola cellulosilytica gen. nov., sp. nov., a cellulose-degrading bacterium of the family Phyllobacteriaceae isolated from surface seashore water, and emended descriptions of Mesorhizobium loti and Phyllobacterium myrsinacearum.</title>
        <authorList>
            <person name="Hameed A."/>
            <person name="Shahina M."/>
            <person name="Lai W.A."/>
            <person name="Lin S.Y."/>
            <person name="Young L.S."/>
            <person name="Liu Y.C."/>
            <person name="Hsu Y.H."/>
            <person name="Young C.C."/>
        </authorList>
    </citation>
    <scope>NUCLEOTIDE SEQUENCE [LARGE SCALE GENOMIC DNA]</scope>
    <source>
        <strain evidence="8 9">KCTC 52183</strain>
    </source>
</reference>
<keyword evidence="2" id="KW-0677">Repeat</keyword>
<dbReference type="InterPro" id="IPR003593">
    <property type="entry name" value="AAA+_ATPase"/>
</dbReference>
<accession>A0A4R0PB92</accession>
<proteinExistence type="inferred from homology"/>
<dbReference type="SMART" id="SM00382">
    <property type="entry name" value="AAA"/>
    <property type="match status" value="2"/>
</dbReference>
<dbReference type="RefSeq" id="WP_131568226.1">
    <property type="nucleotide sequence ID" value="NZ_JAINFK010000002.1"/>
</dbReference>
<evidence type="ECO:0000256" key="2">
    <source>
        <dbReference type="ARBA" id="ARBA00022737"/>
    </source>
</evidence>
<keyword evidence="9" id="KW-1185">Reference proteome</keyword>
<dbReference type="PROSITE" id="PS50893">
    <property type="entry name" value="ABC_TRANSPORTER_2"/>
    <property type="match status" value="2"/>
</dbReference>
<dbReference type="Proteomes" id="UP000291301">
    <property type="component" value="Unassembled WGS sequence"/>
</dbReference>
<dbReference type="GO" id="GO:0005524">
    <property type="term" value="F:ATP binding"/>
    <property type="evidence" value="ECO:0007669"/>
    <property type="project" value="UniProtKB-KW"/>
</dbReference>
<dbReference type="InterPro" id="IPR017871">
    <property type="entry name" value="ABC_transporter-like_CS"/>
</dbReference>
<sequence>MLQISELTFRMMGRPLFESASAVVPEGMKAGLVGRNGTGKTTLFKLITGELSPESGSIEMPKGLRIGQVAQEAPGTAQTLMEVVLAADAERSALLAEAETANDPHRIAAIHTRLADIDAHSAEARAGAILHGLGFDADAQQRPCSSFSGGWRMRVALAAVLFSAPDLLLLDEPTNYLDLEGTLWLENYVQRYPHTVIVISHDRDLLNSTTNSILHLDARKLTFYRGNYDQFARARAEKLMLAGKMAEKQAAKRKHMEAFVERFRYKASKARQAQSRLKALQRMSEVEFAIDEAVQPIRLPSPERQPASPIIAMENASTGYGSGAPVLRDLNLRIDHDDRIALLGANGNGKSTFAKLIAGRLGAMSGQITRADKLKVAIFAQHQLDDLIPEQTPYEHVRPLMAEQGEAKIRGRVARMGLGGDRMNTKAKDLSGGERARLLIGLITFDAPHLLILDEPTNHLDIDSRSALAEALNDYCGAVILISHDRHLVESCADRLWLVHDGTVSPYEDDLDAYRRLILKGPGKPGASNGAEKAKPNLSGKEKRKHAAAKRAQFAPLKKKINDLERLTEKAQEAIHVIDRDIVAAGSGQNADEIASLSRRRSELQTRIARLEEDWMRLSTEYEEAMAD</sequence>
<feature type="domain" description="ABC transporter" evidence="7">
    <location>
        <begin position="311"/>
        <end position="526"/>
    </location>
</feature>
<dbReference type="OrthoDB" id="9808609at2"/>
<dbReference type="SUPFAM" id="SSF52540">
    <property type="entry name" value="P-loop containing nucleoside triphosphate hydrolases"/>
    <property type="match status" value="2"/>
</dbReference>
<dbReference type="FunFam" id="3.40.50.300:FF:000011">
    <property type="entry name" value="Putative ABC transporter ATP-binding component"/>
    <property type="match status" value="1"/>
</dbReference>
<dbReference type="AlphaFoldDB" id="A0A4R0PB92"/>
<dbReference type="CDD" id="cd03221">
    <property type="entry name" value="ABCF_EF-3"/>
    <property type="match status" value="2"/>
</dbReference>
<dbReference type="InterPro" id="IPR003439">
    <property type="entry name" value="ABC_transporter-like_ATP-bd"/>
</dbReference>
<keyword evidence="5" id="KW-0175">Coiled coil</keyword>
<dbReference type="PROSITE" id="PS00211">
    <property type="entry name" value="ABC_TRANSPORTER_1"/>
    <property type="match status" value="2"/>
</dbReference>
<feature type="domain" description="ABC transporter" evidence="7">
    <location>
        <begin position="2"/>
        <end position="243"/>
    </location>
</feature>
<evidence type="ECO:0000313" key="8">
    <source>
        <dbReference type="EMBL" id="TCD14316.1"/>
    </source>
</evidence>
<comment type="caution">
    <text evidence="8">The sequence shown here is derived from an EMBL/GenBank/DDBJ whole genome shotgun (WGS) entry which is preliminary data.</text>
</comment>
<dbReference type="PANTHER" id="PTHR19211">
    <property type="entry name" value="ATP-BINDING TRANSPORT PROTEIN-RELATED"/>
    <property type="match status" value="1"/>
</dbReference>
<feature type="coiled-coil region" evidence="5">
    <location>
        <begin position="557"/>
        <end position="628"/>
    </location>
</feature>
<evidence type="ECO:0000256" key="6">
    <source>
        <dbReference type="SAM" id="MobiDB-lite"/>
    </source>
</evidence>
<evidence type="ECO:0000259" key="7">
    <source>
        <dbReference type="PROSITE" id="PS50893"/>
    </source>
</evidence>
<dbReference type="EMBL" id="SJST01000003">
    <property type="protein sequence ID" value="TCD14316.1"/>
    <property type="molecule type" value="Genomic_DNA"/>
</dbReference>
<dbReference type="InterPro" id="IPR032781">
    <property type="entry name" value="ABC_tran_Xtn"/>
</dbReference>
<comment type="similarity">
    <text evidence="1">Belongs to the ABC transporter superfamily.</text>
</comment>
<dbReference type="PANTHER" id="PTHR19211:SF14">
    <property type="entry name" value="ATP-BINDING CASSETTE SUB-FAMILY F MEMBER 1"/>
    <property type="match status" value="1"/>
</dbReference>
<name>A0A4R0PB92_9HYPH</name>
<dbReference type="Gene3D" id="3.40.50.300">
    <property type="entry name" value="P-loop containing nucleotide triphosphate hydrolases"/>
    <property type="match status" value="2"/>
</dbReference>
<evidence type="ECO:0000256" key="5">
    <source>
        <dbReference type="SAM" id="Coils"/>
    </source>
</evidence>
<dbReference type="InterPro" id="IPR027417">
    <property type="entry name" value="P-loop_NTPase"/>
</dbReference>
<dbReference type="Pfam" id="PF12848">
    <property type="entry name" value="ABC_tran_Xtn"/>
    <property type="match status" value="1"/>
</dbReference>
<organism evidence="8 9">
    <name type="scientific">Oricola cellulosilytica</name>
    <dbReference type="NCBI Taxonomy" id="1429082"/>
    <lineage>
        <taxon>Bacteria</taxon>
        <taxon>Pseudomonadati</taxon>
        <taxon>Pseudomonadota</taxon>
        <taxon>Alphaproteobacteria</taxon>
        <taxon>Hyphomicrobiales</taxon>
        <taxon>Ahrensiaceae</taxon>
        <taxon>Oricola</taxon>
    </lineage>
</organism>
<evidence type="ECO:0000256" key="3">
    <source>
        <dbReference type="ARBA" id="ARBA00022741"/>
    </source>
</evidence>
<feature type="region of interest" description="Disordered" evidence="6">
    <location>
        <begin position="522"/>
        <end position="546"/>
    </location>
</feature>